<keyword evidence="1" id="KW-0472">Membrane</keyword>
<dbReference type="Proteomes" id="UP000663859">
    <property type="component" value="Unassembled WGS sequence"/>
</dbReference>
<feature type="transmembrane region" description="Helical" evidence="1">
    <location>
        <begin position="27"/>
        <end position="47"/>
    </location>
</feature>
<comment type="caution">
    <text evidence="2">The sequence shown here is derived from an EMBL/GenBank/DDBJ whole genome shotgun (WGS) entry which is preliminary data.</text>
</comment>
<protein>
    <submittedName>
        <fullName evidence="2">Uncharacterized protein</fullName>
    </submittedName>
</protein>
<keyword evidence="3" id="KW-1185">Reference proteome</keyword>
<accession>A0A8J2BK22</accession>
<name>A0A8J2BK22_9BACT</name>
<gene>
    <name evidence="2" type="ORF">MPNT_100080</name>
</gene>
<evidence type="ECO:0000256" key="1">
    <source>
        <dbReference type="SAM" id="Phobius"/>
    </source>
</evidence>
<organism evidence="2 3">
    <name type="scientific">Candidatus Methylacidithermus pantelleriae</name>
    <dbReference type="NCBI Taxonomy" id="2744239"/>
    <lineage>
        <taxon>Bacteria</taxon>
        <taxon>Pseudomonadati</taxon>
        <taxon>Verrucomicrobiota</taxon>
        <taxon>Methylacidiphilae</taxon>
        <taxon>Methylacidiphilales</taxon>
        <taxon>Methylacidiphilaceae</taxon>
        <taxon>Candidatus Methylacidithermus</taxon>
    </lineage>
</organism>
<reference evidence="2" key="1">
    <citation type="submission" date="2021-02" db="EMBL/GenBank/DDBJ databases">
        <authorList>
            <person name="Cremers G."/>
            <person name="Picone N."/>
        </authorList>
    </citation>
    <scope>NUCLEOTIDE SEQUENCE</scope>
    <source>
        <strain evidence="2">PQ17</strain>
    </source>
</reference>
<keyword evidence="1" id="KW-1133">Transmembrane helix</keyword>
<dbReference type="EMBL" id="CAJNOB010000002">
    <property type="protein sequence ID" value="CAF0691540.1"/>
    <property type="molecule type" value="Genomic_DNA"/>
</dbReference>
<keyword evidence="1" id="KW-0812">Transmembrane</keyword>
<dbReference type="AlphaFoldDB" id="A0A8J2BK22"/>
<sequence length="56" mass="6289">MREGNHSGNKPLKTVAMSQGPPRILKAHWVAFQGVAFGIAWVLPYFLTNVFFEESL</sequence>
<proteinExistence type="predicted"/>
<evidence type="ECO:0000313" key="2">
    <source>
        <dbReference type="EMBL" id="CAF0691540.1"/>
    </source>
</evidence>
<evidence type="ECO:0000313" key="3">
    <source>
        <dbReference type="Proteomes" id="UP000663859"/>
    </source>
</evidence>